<accession>A0A495W3M8</accession>
<keyword evidence="2" id="KW-0732">Signal</keyword>
<keyword evidence="1" id="KW-0812">Transmembrane</keyword>
<keyword evidence="1" id="KW-1133">Transmembrane helix</keyword>
<feature type="signal peptide" evidence="2">
    <location>
        <begin position="1"/>
        <end position="32"/>
    </location>
</feature>
<dbReference type="OrthoDB" id="4336304at2"/>
<feature type="chain" id="PRO_5019826076" evidence="2">
    <location>
        <begin position="33"/>
        <end position="346"/>
    </location>
</feature>
<dbReference type="AlphaFoldDB" id="A0A495W3M8"/>
<feature type="transmembrane region" description="Helical" evidence="1">
    <location>
        <begin position="298"/>
        <end position="318"/>
    </location>
</feature>
<name>A0A495W3M8_9PSEU</name>
<gene>
    <name evidence="3" type="ORF">C8E97_4385</name>
</gene>
<sequence>MHRPARPLLVLVTALLAGIALAWAAAPGVAQAQDPVTWGVRPAAGTGHGDNRPNYSYAVEPGGTVRDSVAIANHGDRPITLLVYAADGFTTASGQLDLLPRGERSTGLGAWVSTARSQVEVPAKGSVEVPFTIAVPADAEPGDHSGGIVTSLATAGQSAGVTVDRRLGSRVHLRVTGEAAPALAIGDLAVDYRGTANPFGLGSATVGFRVTNTGNLRVSAEQTVALRGLFGLGGREQVVTVPELLPGAHLDFSVPVADVAPLLRLEASVRLVPRVEGDATGHHPAEVTATASTWAVPWSQLALLAVAVGLVVAIRLRARARRAGTERKIAEAVEEALRADRVRAGG</sequence>
<evidence type="ECO:0000256" key="2">
    <source>
        <dbReference type="SAM" id="SignalP"/>
    </source>
</evidence>
<proteinExistence type="predicted"/>
<evidence type="ECO:0000256" key="1">
    <source>
        <dbReference type="SAM" id="Phobius"/>
    </source>
</evidence>
<comment type="caution">
    <text evidence="3">The sequence shown here is derived from an EMBL/GenBank/DDBJ whole genome shotgun (WGS) entry which is preliminary data.</text>
</comment>
<dbReference type="RefSeq" id="WP_121007367.1">
    <property type="nucleotide sequence ID" value="NZ_RBXO01000001.1"/>
</dbReference>
<keyword evidence="4" id="KW-1185">Reference proteome</keyword>
<protein>
    <submittedName>
        <fullName evidence="3">Uncharacterized protein DUF916</fullName>
    </submittedName>
</protein>
<dbReference type="EMBL" id="RBXO01000001">
    <property type="protein sequence ID" value="RKT55700.1"/>
    <property type="molecule type" value="Genomic_DNA"/>
</dbReference>
<organism evidence="3 4">
    <name type="scientific">Saccharothrix australiensis</name>
    <dbReference type="NCBI Taxonomy" id="2072"/>
    <lineage>
        <taxon>Bacteria</taxon>
        <taxon>Bacillati</taxon>
        <taxon>Actinomycetota</taxon>
        <taxon>Actinomycetes</taxon>
        <taxon>Pseudonocardiales</taxon>
        <taxon>Pseudonocardiaceae</taxon>
        <taxon>Saccharothrix</taxon>
    </lineage>
</organism>
<evidence type="ECO:0000313" key="3">
    <source>
        <dbReference type="EMBL" id="RKT55700.1"/>
    </source>
</evidence>
<evidence type="ECO:0000313" key="4">
    <source>
        <dbReference type="Proteomes" id="UP000282084"/>
    </source>
</evidence>
<keyword evidence="1" id="KW-0472">Membrane</keyword>
<reference evidence="3 4" key="1">
    <citation type="submission" date="2018-10" db="EMBL/GenBank/DDBJ databases">
        <title>Sequencing the genomes of 1000 actinobacteria strains.</title>
        <authorList>
            <person name="Klenk H.-P."/>
        </authorList>
    </citation>
    <scope>NUCLEOTIDE SEQUENCE [LARGE SCALE GENOMIC DNA]</scope>
    <source>
        <strain evidence="3 4">DSM 43800</strain>
    </source>
</reference>
<dbReference type="Proteomes" id="UP000282084">
    <property type="component" value="Unassembled WGS sequence"/>
</dbReference>